<accession>A0ABP7CS91</accession>
<dbReference type="SUPFAM" id="SSF158694">
    <property type="entry name" value="UraD-Like"/>
    <property type="match status" value="1"/>
</dbReference>
<dbReference type="InterPro" id="IPR018020">
    <property type="entry name" value="OHCU_decarboxylase"/>
</dbReference>
<sequence length="168" mass="18150">MDLQAFNSAERAEVVELAATCAPIPRWCGALADARPYAGREDLLRDAAALAATWTDVEVDAALAHHPRIGERIEANGAEAGFSRREQAGAGADAASAAAWVAANREYEDRFDRIFLIRAAGRTQQEMLARLRDRLGNDPATEARVRAGQLAEIALLRLEAQVVPTRSS</sequence>
<organism evidence="8 9">
    <name type="scientific">Arthrobacter ginkgonis</name>
    <dbReference type="NCBI Taxonomy" id="1630594"/>
    <lineage>
        <taxon>Bacteria</taxon>
        <taxon>Bacillati</taxon>
        <taxon>Actinomycetota</taxon>
        <taxon>Actinomycetes</taxon>
        <taxon>Micrococcales</taxon>
        <taxon>Micrococcaceae</taxon>
        <taxon>Arthrobacter</taxon>
    </lineage>
</organism>
<dbReference type="NCBIfam" id="NF010372">
    <property type="entry name" value="PRK13798.1"/>
    <property type="match status" value="1"/>
</dbReference>
<dbReference type="Proteomes" id="UP001500752">
    <property type="component" value="Unassembled WGS sequence"/>
</dbReference>
<keyword evidence="6" id="KW-0456">Lyase</keyword>
<dbReference type="NCBIfam" id="TIGR03180">
    <property type="entry name" value="UraD_2"/>
    <property type="match status" value="1"/>
</dbReference>
<dbReference type="PANTHER" id="PTHR43466">
    <property type="entry name" value="2-OXO-4-HYDROXY-4-CARBOXY-5-UREIDOIMIDAZOLINE DECARBOXYLASE-RELATED"/>
    <property type="match status" value="1"/>
</dbReference>
<evidence type="ECO:0000313" key="9">
    <source>
        <dbReference type="Proteomes" id="UP001500752"/>
    </source>
</evidence>
<keyword evidence="5" id="KW-0210">Decarboxylase</keyword>
<dbReference type="Gene3D" id="1.10.3330.10">
    <property type="entry name" value="Oxo-4-hydroxy-4-carboxy-5-ureidoimidazoline decarboxylase"/>
    <property type="match status" value="1"/>
</dbReference>
<dbReference type="InterPro" id="IPR017595">
    <property type="entry name" value="OHCU_decarboxylase-2"/>
</dbReference>
<dbReference type="InterPro" id="IPR036778">
    <property type="entry name" value="OHCU_decarboxylase_sf"/>
</dbReference>
<keyword evidence="4" id="KW-0659">Purine metabolism</keyword>
<dbReference type="EMBL" id="BAABEO010000023">
    <property type="protein sequence ID" value="GAA3693750.1"/>
    <property type="molecule type" value="Genomic_DNA"/>
</dbReference>
<keyword evidence="9" id="KW-1185">Reference proteome</keyword>
<evidence type="ECO:0000256" key="1">
    <source>
        <dbReference type="ARBA" id="ARBA00001163"/>
    </source>
</evidence>
<evidence type="ECO:0000256" key="5">
    <source>
        <dbReference type="ARBA" id="ARBA00022793"/>
    </source>
</evidence>
<comment type="pathway">
    <text evidence="2">Purine metabolism; urate degradation; (S)-allantoin from urate: step 3/3.</text>
</comment>
<evidence type="ECO:0000256" key="4">
    <source>
        <dbReference type="ARBA" id="ARBA00022631"/>
    </source>
</evidence>
<comment type="catalytic activity">
    <reaction evidence="1">
        <text>5-hydroxy-2-oxo-4-ureido-2,5-dihydro-1H-imidazole-5-carboxylate + H(+) = (S)-allantoin + CO2</text>
        <dbReference type="Rhea" id="RHEA:26301"/>
        <dbReference type="ChEBI" id="CHEBI:15378"/>
        <dbReference type="ChEBI" id="CHEBI:15678"/>
        <dbReference type="ChEBI" id="CHEBI:16526"/>
        <dbReference type="ChEBI" id="CHEBI:58639"/>
        <dbReference type="EC" id="4.1.1.97"/>
    </reaction>
</comment>
<evidence type="ECO:0000313" key="8">
    <source>
        <dbReference type="EMBL" id="GAA3693750.1"/>
    </source>
</evidence>
<name>A0ABP7CS91_9MICC</name>
<dbReference type="Pfam" id="PF09349">
    <property type="entry name" value="OHCU_decarbox"/>
    <property type="match status" value="1"/>
</dbReference>
<dbReference type="EC" id="4.1.1.97" evidence="3"/>
<evidence type="ECO:0000259" key="7">
    <source>
        <dbReference type="Pfam" id="PF09349"/>
    </source>
</evidence>
<evidence type="ECO:0000256" key="6">
    <source>
        <dbReference type="ARBA" id="ARBA00023239"/>
    </source>
</evidence>
<evidence type="ECO:0000256" key="2">
    <source>
        <dbReference type="ARBA" id="ARBA00004754"/>
    </source>
</evidence>
<comment type="caution">
    <text evidence="8">The sequence shown here is derived from an EMBL/GenBank/DDBJ whole genome shotgun (WGS) entry which is preliminary data.</text>
</comment>
<dbReference type="PANTHER" id="PTHR43466:SF1">
    <property type="entry name" value="2-OXO-4-HYDROXY-4-CARBOXY-5-UREIDOIMIDAZOLINE DECARBOXYLASE-RELATED"/>
    <property type="match status" value="1"/>
</dbReference>
<gene>
    <name evidence="8" type="primary">uraD</name>
    <name evidence="8" type="ORF">GCM10023081_33880</name>
</gene>
<proteinExistence type="predicted"/>
<reference evidence="9" key="1">
    <citation type="journal article" date="2019" name="Int. J. Syst. Evol. Microbiol.">
        <title>The Global Catalogue of Microorganisms (GCM) 10K type strain sequencing project: providing services to taxonomists for standard genome sequencing and annotation.</title>
        <authorList>
            <consortium name="The Broad Institute Genomics Platform"/>
            <consortium name="The Broad Institute Genome Sequencing Center for Infectious Disease"/>
            <person name="Wu L."/>
            <person name="Ma J."/>
        </authorList>
    </citation>
    <scope>NUCLEOTIDE SEQUENCE [LARGE SCALE GENOMIC DNA]</scope>
    <source>
        <strain evidence="9">JCM 30742</strain>
    </source>
</reference>
<dbReference type="RefSeq" id="WP_345152605.1">
    <property type="nucleotide sequence ID" value="NZ_BAABEO010000023.1"/>
</dbReference>
<protein>
    <recommendedName>
        <fullName evidence="3">2-oxo-4-hydroxy-4-carboxy-5-ureidoimidazoline decarboxylase</fullName>
        <ecNumber evidence="3">4.1.1.97</ecNumber>
    </recommendedName>
</protein>
<feature type="domain" description="Oxo-4-hydroxy-4-carboxy-5-ureidoimidazoline decarboxylase" evidence="7">
    <location>
        <begin position="7"/>
        <end position="159"/>
    </location>
</feature>
<evidence type="ECO:0000256" key="3">
    <source>
        <dbReference type="ARBA" id="ARBA00012257"/>
    </source>
</evidence>